<dbReference type="InterPro" id="IPR048254">
    <property type="entry name" value="CDP_ALCOHOL_P_TRANSF_CS"/>
</dbReference>
<feature type="transmembrane region" description="Helical" evidence="6">
    <location>
        <begin position="344"/>
        <end position="366"/>
    </location>
</feature>
<evidence type="ECO:0000256" key="6">
    <source>
        <dbReference type="SAM" id="Phobius"/>
    </source>
</evidence>
<dbReference type="PANTHER" id="PTHR10414:SF71">
    <property type="entry name" value="FI05338P"/>
    <property type="match status" value="1"/>
</dbReference>
<evidence type="ECO:0000256" key="5">
    <source>
        <dbReference type="RuleBase" id="RU003750"/>
    </source>
</evidence>
<dbReference type="GO" id="GO:0005794">
    <property type="term" value="C:Golgi apparatus"/>
    <property type="evidence" value="ECO:0007669"/>
    <property type="project" value="TreeGrafter"/>
</dbReference>
<dbReference type="PIRSF" id="PIRSF015665">
    <property type="entry name" value="CHOPT"/>
    <property type="match status" value="1"/>
</dbReference>
<proteinExistence type="inferred from homology"/>
<comment type="subcellular location">
    <subcellularLocation>
        <location evidence="1">Membrane</location>
    </subcellularLocation>
</comment>
<dbReference type="GO" id="GO:0006646">
    <property type="term" value="P:phosphatidylethanolamine biosynthetic process"/>
    <property type="evidence" value="ECO:0007669"/>
    <property type="project" value="TreeGrafter"/>
</dbReference>
<dbReference type="AlphaFoldDB" id="A0A815CC65"/>
<evidence type="ECO:0000313" key="8">
    <source>
        <dbReference type="EMBL" id="CAF1584267.1"/>
    </source>
</evidence>
<evidence type="ECO:0000256" key="1">
    <source>
        <dbReference type="ARBA" id="ARBA00004370"/>
    </source>
</evidence>
<dbReference type="EMBL" id="CAJOBJ010001804">
    <property type="protein sequence ID" value="CAF3897391.1"/>
    <property type="molecule type" value="Genomic_DNA"/>
</dbReference>
<dbReference type="Proteomes" id="UP000681720">
    <property type="component" value="Unassembled WGS sequence"/>
</dbReference>
<feature type="transmembrane region" description="Helical" evidence="6">
    <location>
        <begin position="262"/>
        <end position="284"/>
    </location>
</feature>
<evidence type="ECO:0000313" key="10">
    <source>
        <dbReference type="Proteomes" id="UP000663855"/>
    </source>
</evidence>
<feature type="transmembrane region" description="Helical" evidence="6">
    <location>
        <begin position="177"/>
        <end position="200"/>
    </location>
</feature>
<sequence>MNFFNYQYLDRKHLQGLNEYKYNAIDTSPVSLYIMQPFWNKCVEFFPRWFAPNLMTFLGFLLLVFNFLIFSYYDFDFTESLALPSWIWLVAAICQFCSHQLDGMDGKQARRTKSSSALGELFDHGVDSWACFLFPVSIFSAISQDEYGFTPMAMHLLLWTIYASFIDSHWEKYNTKILYLPWSYDISMLVMTITYLLAYIFTPTVFRFDIPILNVPFSKLILFVWPVFAIGTSIPISIKHIQASYQNGTGYNRILYEAMRPLISPIILFISSTWWALGSPFMIMEKQPRIFFSAIGATFSNIACRLVVAQMTTTRSDGFNKLLYILVPIQIMSVYGALTERMEFSLLFLYNIFVILAHLHYAICVVRQICDHLKIFAFKIKDSSTQSSSTEAHIKHS</sequence>
<name>A0A815CC65_9BILA</name>
<feature type="transmembrane region" description="Helical" evidence="6">
    <location>
        <begin position="290"/>
        <end position="309"/>
    </location>
</feature>
<evidence type="ECO:0000313" key="9">
    <source>
        <dbReference type="EMBL" id="CAF3897391.1"/>
    </source>
</evidence>
<dbReference type="InterPro" id="IPR000462">
    <property type="entry name" value="CDP-OH_P_trans"/>
</dbReference>
<dbReference type="InterPro" id="IPR014472">
    <property type="entry name" value="CHOPT"/>
</dbReference>
<feature type="transmembrane region" description="Helical" evidence="6">
    <location>
        <begin position="220"/>
        <end position="241"/>
    </location>
</feature>
<dbReference type="Proteomes" id="UP000663855">
    <property type="component" value="Unassembled WGS sequence"/>
</dbReference>
<reference evidence="7" key="1">
    <citation type="submission" date="2021-02" db="EMBL/GenBank/DDBJ databases">
        <authorList>
            <person name="Nowell W R."/>
        </authorList>
    </citation>
    <scope>NUCLEOTIDE SEQUENCE</scope>
</reference>
<keyword evidence="4 6" id="KW-0472">Membrane</keyword>
<evidence type="ECO:0008006" key="11">
    <source>
        <dbReference type="Google" id="ProtNLM"/>
    </source>
</evidence>
<dbReference type="EMBL" id="CAJNOV010007339">
    <property type="protein sequence ID" value="CAF1278451.1"/>
    <property type="molecule type" value="Genomic_DNA"/>
</dbReference>
<dbReference type="PROSITE" id="PS00379">
    <property type="entry name" value="CDP_ALCOHOL_P_TRANSF"/>
    <property type="match status" value="1"/>
</dbReference>
<dbReference type="PANTHER" id="PTHR10414">
    <property type="entry name" value="ETHANOLAMINEPHOSPHOTRANSFERASE"/>
    <property type="match status" value="1"/>
</dbReference>
<evidence type="ECO:0000256" key="4">
    <source>
        <dbReference type="ARBA" id="ARBA00023136"/>
    </source>
</evidence>
<protein>
    <recommendedName>
        <fullName evidence="11">Ethanolaminephosphotransferase 1</fullName>
    </recommendedName>
</protein>
<comment type="similarity">
    <text evidence="2 5">Belongs to the CDP-alcohol phosphatidyltransferase class-I family.</text>
</comment>
<accession>A0A815CC65</accession>
<evidence type="ECO:0000256" key="3">
    <source>
        <dbReference type="ARBA" id="ARBA00022679"/>
    </source>
</evidence>
<dbReference type="GO" id="GO:0004307">
    <property type="term" value="F:ethanolaminephosphotransferase activity"/>
    <property type="evidence" value="ECO:0007669"/>
    <property type="project" value="TreeGrafter"/>
</dbReference>
<gene>
    <name evidence="7" type="ORF">CJN711_LOCUS15850</name>
    <name evidence="9" type="ORF">GIL414_LOCUS6369</name>
    <name evidence="8" type="ORF">KQP761_LOCUS20480</name>
</gene>
<dbReference type="GO" id="GO:0005789">
    <property type="term" value="C:endoplasmic reticulum membrane"/>
    <property type="evidence" value="ECO:0007669"/>
    <property type="project" value="TreeGrafter"/>
</dbReference>
<evidence type="ECO:0000313" key="7">
    <source>
        <dbReference type="EMBL" id="CAF1278451.1"/>
    </source>
</evidence>
<keyword evidence="3 5" id="KW-0808">Transferase</keyword>
<dbReference type="InterPro" id="IPR043130">
    <property type="entry name" value="CDP-OH_PTrfase_TM_dom"/>
</dbReference>
<feature type="transmembrane region" description="Helical" evidence="6">
    <location>
        <begin position="148"/>
        <end position="165"/>
    </location>
</feature>
<dbReference type="OrthoDB" id="196717at2759"/>
<keyword evidence="6" id="KW-0812">Transmembrane</keyword>
<evidence type="ECO:0000256" key="2">
    <source>
        <dbReference type="ARBA" id="ARBA00010441"/>
    </source>
</evidence>
<organism evidence="7 10">
    <name type="scientific">Rotaria magnacalcarata</name>
    <dbReference type="NCBI Taxonomy" id="392030"/>
    <lineage>
        <taxon>Eukaryota</taxon>
        <taxon>Metazoa</taxon>
        <taxon>Spiralia</taxon>
        <taxon>Gnathifera</taxon>
        <taxon>Rotifera</taxon>
        <taxon>Eurotatoria</taxon>
        <taxon>Bdelloidea</taxon>
        <taxon>Philodinida</taxon>
        <taxon>Philodinidae</taxon>
        <taxon>Rotaria</taxon>
    </lineage>
</organism>
<keyword evidence="6" id="KW-1133">Transmembrane helix</keyword>
<dbReference type="Gene3D" id="1.20.120.1760">
    <property type="match status" value="1"/>
</dbReference>
<feature type="transmembrane region" description="Helical" evidence="6">
    <location>
        <begin position="321"/>
        <end position="338"/>
    </location>
</feature>
<dbReference type="EMBL" id="CAJNOW010010658">
    <property type="protein sequence ID" value="CAF1584267.1"/>
    <property type="molecule type" value="Genomic_DNA"/>
</dbReference>
<dbReference type="Proteomes" id="UP000663834">
    <property type="component" value="Unassembled WGS sequence"/>
</dbReference>
<comment type="caution">
    <text evidence="7">The sequence shown here is derived from an EMBL/GenBank/DDBJ whole genome shotgun (WGS) entry which is preliminary data.</text>
</comment>
<feature type="transmembrane region" description="Helical" evidence="6">
    <location>
        <begin position="54"/>
        <end position="73"/>
    </location>
</feature>
<dbReference type="Pfam" id="PF01066">
    <property type="entry name" value="CDP-OH_P_transf"/>
    <property type="match status" value="1"/>
</dbReference>